<dbReference type="Proteomes" id="UP000708208">
    <property type="component" value="Unassembled WGS sequence"/>
</dbReference>
<accession>A0A8J2K9F8</accession>
<dbReference type="EMBL" id="CAJVCH010282128">
    <property type="protein sequence ID" value="CAG7784763.1"/>
    <property type="molecule type" value="Genomic_DNA"/>
</dbReference>
<organism evidence="1 2">
    <name type="scientific">Allacma fusca</name>
    <dbReference type="NCBI Taxonomy" id="39272"/>
    <lineage>
        <taxon>Eukaryota</taxon>
        <taxon>Metazoa</taxon>
        <taxon>Ecdysozoa</taxon>
        <taxon>Arthropoda</taxon>
        <taxon>Hexapoda</taxon>
        <taxon>Collembola</taxon>
        <taxon>Symphypleona</taxon>
        <taxon>Sminthuridae</taxon>
        <taxon>Allacma</taxon>
    </lineage>
</organism>
<name>A0A8J2K9F8_9HEXA</name>
<sequence length="60" mass="7086">RFARQVCTCRQVSLIKLHSPHYRPASLVMSSVILLSLWNSKELIAYCISLLFRRGWFRSF</sequence>
<proteinExistence type="predicted"/>
<comment type="caution">
    <text evidence="1">The sequence shown here is derived from an EMBL/GenBank/DDBJ whole genome shotgun (WGS) entry which is preliminary data.</text>
</comment>
<dbReference type="AlphaFoldDB" id="A0A8J2K9F8"/>
<feature type="non-terminal residue" evidence="1">
    <location>
        <position position="1"/>
    </location>
</feature>
<evidence type="ECO:0000313" key="2">
    <source>
        <dbReference type="Proteomes" id="UP000708208"/>
    </source>
</evidence>
<keyword evidence="2" id="KW-1185">Reference proteome</keyword>
<protein>
    <submittedName>
        <fullName evidence="1">Uncharacterized protein</fullName>
    </submittedName>
</protein>
<gene>
    <name evidence="1" type="ORF">AFUS01_LOCUS23429</name>
</gene>
<evidence type="ECO:0000313" key="1">
    <source>
        <dbReference type="EMBL" id="CAG7784763.1"/>
    </source>
</evidence>
<reference evidence="1" key="1">
    <citation type="submission" date="2021-06" db="EMBL/GenBank/DDBJ databases">
        <authorList>
            <person name="Hodson N. C."/>
            <person name="Mongue J. A."/>
            <person name="Jaron S. K."/>
        </authorList>
    </citation>
    <scope>NUCLEOTIDE SEQUENCE</scope>
</reference>